<name>A0AAV1UXV2_9STRA</name>
<evidence type="ECO:0000313" key="1">
    <source>
        <dbReference type="EMBL" id="CAK7937964.1"/>
    </source>
</evidence>
<evidence type="ECO:0000313" key="2">
    <source>
        <dbReference type="Proteomes" id="UP001162060"/>
    </source>
</evidence>
<dbReference type="EMBL" id="CAKLBY020000228">
    <property type="protein sequence ID" value="CAK7937964.1"/>
    <property type="molecule type" value="Genomic_DNA"/>
</dbReference>
<reference evidence="1" key="1">
    <citation type="submission" date="2024-01" db="EMBL/GenBank/DDBJ databases">
        <authorList>
            <person name="Webb A."/>
        </authorList>
    </citation>
    <scope>NUCLEOTIDE SEQUENCE</scope>
    <source>
        <strain evidence="1">Pm1</strain>
    </source>
</reference>
<proteinExistence type="predicted"/>
<sequence length="126" mass="14003">MMDSLFAAQVLVESDEAPAYADEAKAYAIRDTLRRTFGVEDLTESGTSRNGAYLTATDPTEFIGEIDDGDVTMARQLSKTFSGIVTACGLRREDIVLESLASRISWYSRHCRRADTFVDSPIDPRR</sequence>
<accession>A0AAV1UXV2</accession>
<dbReference type="AlphaFoldDB" id="A0AAV1UXV2"/>
<dbReference type="Proteomes" id="UP001162060">
    <property type="component" value="Unassembled WGS sequence"/>
</dbReference>
<protein>
    <submittedName>
        <fullName evidence="1">Uncharacterized protein</fullName>
    </submittedName>
</protein>
<gene>
    <name evidence="1" type="ORF">PM001_LOCUS23114</name>
</gene>
<organism evidence="1 2">
    <name type="scientific">Peronospora matthiolae</name>
    <dbReference type="NCBI Taxonomy" id="2874970"/>
    <lineage>
        <taxon>Eukaryota</taxon>
        <taxon>Sar</taxon>
        <taxon>Stramenopiles</taxon>
        <taxon>Oomycota</taxon>
        <taxon>Peronosporomycetes</taxon>
        <taxon>Peronosporales</taxon>
        <taxon>Peronosporaceae</taxon>
        <taxon>Peronospora</taxon>
    </lineage>
</organism>
<comment type="caution">
    <text evidence="1">The sequence shown here is derived from an EMBL/GenBank/DDBJ whole genome shotgun (WGS) entry which is preliminary data.</text>
</comment>